<dbReference type="AlphaFoldDB" id="A0A6J6M5E4"/>
<evidence type="ECO:0000256" key="4">
    <source>
        <dbReference type="ARBA" id="ARBA00022989"/>
    </source>
</evidence>
<dbReference type="PANTHER" id="PTHR23513:SF11">
    <property type="entry name" value="STAPHYLOFERRIN A TRANSPORTER"/>
    <property type="match status" value="1"/>
</dbReference>
<gene>
    <name evidence="7" type="ORF">UFOPK2254_01172</name>
</gene>
<feature type="transmembrane region" description="Helical" evidence="6">
    <location>
        <begin position="49"/>
        <end position="74"/>
    </location>
</feature>
<sequence length="244" mass="26629">MVTNFGSAFALLIDAFSFIVAGVLVFSFRHMTPAMESVENTMLHDIKAGWKVFISFHWIVAIVAAFSFIVMVWAGAESVLGPMIALKKFHGASSWSIVLTCESIGFIVGSLVALKVHPERPMLFLMLATSPLIFYVSSMAFSPSIWIIAGAAFLCGISVDLWGSIWNTALQQRVPRESLSRVSAYDGMGSMLFRPIGLAIAGPLSLWIGVDKTLYFGAGLVAIAIALTLFVPEVRNLRRFEETV</sequence>
<dbReference type="PANTHER" id="PTHR23513">
    <property type="entry name" value="INTEGRAL MEMBRANE EFFLUX PROTEIN-RELATED"/>
    <property type="match status" value="1"/>
</dbReference>
<evidence type="ECO:0000256" key="6">
    <source>
        <dbReference type="SAM" id="Phobius"/>
    </source>
</evidence>
<reference evidence="7" key="1">
    <citation type="submission" date="2020-05" db="EMBL/GenBank/DDBJ databases">
        <authorList>
            <person name="Chiriac C."/>
            <person name="Salcher M."/>
            <person name="Ghai R."/>
            <person name="Kavagutti S V."/>
        </authorList>
    </citation>
    <scope>NUCLEOTIDE SEQUENCE</scope>
</reference>
<feature type="transmembrane region" description="Helical" evidence="6">
    <location>
        <begin position="214"/>
        <end position="231"/>
    </location>
</feature>
<evidence type="ECO:0000256" key="5">
    <source>
        <dbReference type="ARBA" id="ARBA00023136"/>
    </source>
</evidence>
<keyword evidence="2" id="KW-1003">Cell membrane</keyword>
<feature type="transmembrane region" description="Helical" evidence="6">
    <location>
        <begin position="6"/>
        <end position="28"/>
    </location>
</feature>
<evidence type="ECO:0000313" key="7">
    <source>
        <dbReference type="EMBL" id="CAB4669132.1"/>
    </source>
</evidence>
<comment type="subcellular location">
    <subcellularLocation>
        <location evidence="1">Cell membrane</location>
        <topology evidence="1">Multi-pass membrane protein</topology>
    </subcellularLocation>
</comment>
<feature type="transmembrane region" description="Helical" evidence="6">
    <location>
        <begin position="121"/>
        <end position="141"/>
    </location>
</feature>
<dbReference type="InterPro" id="IPR036259">
    <property type="entry name" value="MFS_trans_sf"/>
</dbReference>
<name>A0A6J6M5E4_9ZZZZ</name>
<proteinExistence type="predicted"/>
<dbReference type="SUPFAM" id="SSF103473">
    <property type="entry name" value="MFS general substrate transporter"/>
    <property type="match status" value="1"/>
</dbReference>
<dbReference type="GO" id="GO:0005886">
    <property type="term" value="C:plasma membrane"/>
    <property type="evidence" value="ECO:0007669"/>
    <property type="project" value="UniProtKB-SubCell"/>
</dbReference>
<organism evidence="7">
    <name type="scientific">freshwater metagenome</name>
    <dbReference type="NCBI Taxonomy" id="449393"/>
    <lineage>
        <taxon>unclassified sequences</taxon>
        <taxon>metagenomes</taxon>
        <taxon>ecological metagenomes</taxon>
    </lineage>
</organism>
<dbReference type="EMBL" id="CAEZWO010000133">
    <property type="protein sequence ID" value="CAB4669132.1"/>
    <property type="molecule type" value="Genomic_DNA"/>
</dbReference>
<feature type="transmembrane region" description="Helical" evidence="6">
    <location>
        <begin position="94"/>
        <end position="114"/>
    </location>
</feature>
<keyword evidence="4 6" id="KW-1133">Transmembrane helix</keyword>
<evidence type="ECO:0000256" key="1">
    <source>
        <dbReference type="ARBA" id="ARBA00004651"/>
    </source>
</evidence>
<protein>
    <submittedName>
        <fullName evidence="7">Unannotated protein</fullName>
    </submittedName>
</protein>
<keyword evidence="3 6" id="KW-0812">Transmembrane</keyword>
<feature type="transmembrane region" description="Helical" evidence="6">
    <location>
        <begin position="147"/>
        <end position="170"/>
    </location>
</feature>
<keyword evidence="5 6" id="KW-0472">Membrane</keyword>
<feature type="transmembrane region" description="Helical" evidence="6">
    <location>
        <begin position="191"/>
        <end position="208"/>
    </location>
</feature>
<accession>A0A6J6M5E4</accession>
<evidence type="ECO:0000256" key="2">
    <source>
        <dbReference type="ARBA" id="ARBA00022475"/>
    </source>
</evidence>
<dbReference type="Gene3D" id="1.20.1250.20">
    <property type="entry name" value="MFS general substrate transporter like domains"/>
    <property type="match status" value="1"/>
</dbReference>
<evidence type="ECO:0000256" key="3">
    <source>
        <dbReference type="ARBA" id="ARBA00022692"/>
    </source>
</evidence>